<dbReference type="AlphaFoldDB" id="A0A834MLI5"/>
<keyword evidence="2" id="KW-1185">Reference proteome</keyword>
<dbReference type="Proteomes" id="UP000625711">
    <property type="component" value="Unassembled WGS sequence"/>
</dbReference>
<dbReference type="EMBL" id="JAACXV010000016">
    <property type="protein sequence ID" value="KAF7287056.1"/>
    <property type="molecule type" value="Genomic_DNA"/>
</dbReference>
<gene>
    <name evidence="1" type="ORF">GWI33_002438</name>
</gene>
<proteinExistence type="predicted"/>
<protein>
    <submittedName>
        <fullName evidence="1">Uncharacterized protein</fullName>
    </submittedName>
</protein>
<evidence type="ECO:0000313" key="1">
    <source>
        <dbReference type="EMBL" id="KAF7287056.1"/>
    </source>
</evidence>
<evidence type="ECO:0000313" key="2">
    <source>
        <dbReference type="Proteomes" id="UP000625711"/>
    </source>
</evidence>
<sequence>MHRVSLFASRGIISSAHSSVVPDANIDSAAFALFLSLLHRKYEMVQNSTHRGVILFYTTRRQSRGTAQKKIMQIWEDNYRRVYIPLSPLFQLLN</sequence>
<accession>A0A834MLI5</accession>
<name>A0A834MLI5_RHYFE</name>
<comment type="caution">
    <text evidence="1">The sequence shown here is derived from an EMBL/GenBank/DDBJ whole genome shotgun (WGS) entry which is preliminary data.</text>
</comment>
<reference evidence="1" key="1">
    <citation type="submission" date="2020-08" db="EMBL/GenBank/DDBJ databases">
        <title>Genome sequencing and assembly of the red palm weevil Rhynchophorus ferrugineus.</title>
        <authorList>
            <person name="Dias G.B."/>
            <person name="Bergman C.M."/>
            <person name="Manee M."/>
        </authorList>
    </citation>
    <scope>NUCLEOTIDE SEQUENCE</scope>
    <source>
        <strain evidence="1">AA-2017</strain>
        <tissue evidence="1">Whole larva</tissue>
    </source>
</reference>
<organism evidence="1 2">
    <name type="scientific">Rhynchophorus ferrugineus</name>
    <name type="common">Red palm weevil</name>
    <name type="synonym">Curculio ferrugineus</name>
    <dbReference type="NCBI Taxonomy" id="354439"/>
    <lineage>
        <taxon>Eukaryota</taxon>
        <taxon>Metazoa</taxon>
        <taxon>Ecdysozoa</taxon>
        <taxon>Arthropoda</taxon>
        <taxon>Hexapoda</taxon>
        <taxon>Insecta</taxon>
        <taxon>Pterygota</taxon>
        <taxon>Neoptera</taxon>
        <taxon>Endopterygota</taxon>
        <taxon>Coleoptera</taxon>
        <taxon>Polyphaga</taxon>
        <taxon>Cucujiformia</taxon>
        <taxon>Curculionidae</taxon>
        <taxon>Dryophthorinae</taxon>
        <taxon>Rhynchophorus</taxon>
    </lineage>
</organism>